<dbReference type="PROSITE" id="PS00232">
    <property type="entry name" value="CADHERIN_1"/>
    <property type="match status" value="9"/>
</dbReference>
<dbReference type="PROSITE" id="PS50268">
    <property type="entry name" value="CADHERIN_2"/>
    <property type="match status" value="23"/>
</dbReference>
<feature type="domain" description="Cadherin" evidence="13">
    <location>
        <begin position="1985"/>
        <end position="2104"/>
    </location>
</feature>
<accession>A0AAE0YB27</accession>
<dbReference type="GO" id="GO:0005886">
    <property type="term" value="C:plasma membrane"/>
    <property type="evidence" value="ECO:0007669"/>
    <property type="project" value="InterPro"/>
</dbReference>
<dbReference type="InterPro" id="IPR056989">
    <property type="entry name" value="PCDH15_12th_dom"/>
</dbReference>
<dbReference type="InterPro" id="IPR015919">
    <property type="entry name" value="Cadherin-like_sf"/>
</dbReference>
<dbReference type="InterPro" id="IPR002126">
    <property type="entry name" value="Cadherin-like_dom"/>
</dbReference>
<feature type="domain" description="Cadherin" evidence="13">
    <location>
        <begin position="1548"/>
        <end position="1647"/>
    </location>
</feature>
<dbReference type="CDD" id="cd11304">
    <property type="entry name" value="Cadherin_repeat"/>
    <property type="match status" value="22"/>
</dbReference>
<feature type="domain" description="Cadherin" evidence="13">
    <location>
        <begin position="1134"/>
        <end position="1219"/>
    </location>
</feature>
<keyword evidence="7 12" id="KW-1133">Transmembrane helix</keyword>
<dbReference type="GO" id="GO:0007156">
    <property type="term" value="P:homophilic cell adhesion via plasma membrane adhesion molecules"/>
    <property type="evidence" value="ECO:0007669"/>
    <property type="project" value="InterPro"/>
</dbReference>
<evidence type="ECO:0000256" key="2">
    <source>
        <dbReference type="ARBA" id="ARBA00022692"/>
    </source>
</evidence>
<evidence type="ECO:0000259" key="13">
    <source>
        <dbReference type="PROSITE" id="PS50268"/>
    </source>
</evidence>
<dbReference type="GO" id="GO:0005509">
    <property type="term" value="F:calcium ion binding"/>
    <property type="evidence" value="ECO:0007669"/>
    <property type="project" value="UniProtKB-UniRule"/>
</dbReference>
<dbReference type="GO" id="GO:0007163">
    <property type="term" value="P:establishment or maintenance of cell polarity"/>
    <property type="evidence" value="ECO:0007669"/>
    <property type="project" value="UniProtKB-ARBA"/>
</dbReference>
<dbReference type="Pfam" id="PF23206">
    <property type="entry name" value="PCDH15_12th"/>
    <property type="match status" value="1"/>
</dbReference>
<evidence type="ECO:0000256" key="1">
    <source>
        <dbReference type="ARBA" id="ARBA00004370"/>
    </source>
</evidence>
<feature type="domain" description="Cadherin" evidence="13">
    <location>
        <begin position="801"/>
        <end position="903"/>
    </location>
</feature>
<comment type="subcellular location">
    <subcellularLocation>
        <location evidence="1">Membrane</location>
    </subcellularLocation>
</comment>
<evidence type="ECO:0000256" key="3">
    <source>
        <dbReference type="ARBA" id="ARBA00022729"/>
    </source>
</evidence>
<feature type="region of interest" description="Disordered" evidence="11">
    <location>
        <begin position="3010"/>
        <end position="3041"/>
    </location>
</feature>
<proteinExistence type="predicted"/>
<feature type="domain" description="Cadherin" evidence="13">
    <location>
        <begin position="370"/>
        <end position="476"/>
    </location>
</feature>
<feature type="domain" description="Cadherin" evidence="13">
    <location>
        <begin position="1216"/>
        <end position="1316"/>
    </location>
</feature>
<comment type="caution">
    <text evidence="14">The sequence shown here is derived from an EMBL/GenBank/DDBJ whole genome shotgun (WGS) entry which is preliminary data.</text>
</comment>
<feature type="domain" description="Cadherin" evidence="13">
    <location>
        <begin position="1013"/>
        <end position="1123"/>
    </location>
</feature>
<evidence type="ECO:0000256" key="5">
    <source>
        <dbReference type="ARBA" id="ARBA00022837"/>
    </source>
</evidence>
<dbReference type="InterPro" id="IPR020894">
    <property type="entry name" value="Cadherin_CS"/>
</dbReference>
<feature type="domain" description="Cadherin" evidence="13">
    <location>
        <begin position="1317"/>
        <end position="1430"/>
    </location>
</feature>
<feature type="transmembrane region" description="Helical" evidence="12">
    <location>
        <begin position="2814"/>
        <end position="2840"/>
    </location>
</feature>
<feature type="domain" description="Cadherin" evidence="13">
    <location>
        <begin position="151"/>
        <end position="260"/>
    </location>
</feature>
<feature type="domain" description="Cadherin" evidence="13">
    <location>
        <begin position="913"/>
        <end position="1006"/>
    </location>
</feature>
<feature type="domain" description="Cadherin" evidence="13">
    <location>
        <begin position="693"/>
        <end position="800"/>
    </location>
</feature>
<feature type="region of interest" description="Disordered" evidence="11">
    <location>
        <begin position="2863"/>
        <end position="2885"/>
    </location>
</feature>
<dbReference type="PANTHER" id="PTHR24025:SF23">
    <property type="entry name" value="NEURAL-CADHERIN"/>
    <property type="match status" value="1"/>
</dbReference>
<feature type="domain" description="Cadherin" evidence="13">
    <location>
        <begin position="2607"/>
        <end position="2716"/>
    </location>
</feature>
<evidence type="ECO:0000256" key="8">
    <source>
        <dbReference type="ARBA" id="ARBA00023136"/>
    </source>
</evidence>
<evidence type="ECO:0000256" key="12">
    <source>
        <dbReference type="SAM" id="Phobius"/>
    </source>
</evidence>
<keyword evidence="9" id="KW-0325">Glycoprotein</keyword>
<feature type="domain" description="Cadherin" evidence="13">
    <location>
        <begin position="2105"/>
        <end position="2206"/>
    </location>
</feature>
<feature type="domain" description="Cadherin" evidence="13">
    <location>
        <begin position="261"/>
        <end position="369"/>
    </location>
</feature>
<feature type="domain" description="Cadherin" evidence="13">
    <location>
        <begin position="2207"/>
        <end position="2309"/>
    </location>
</feature>
<dbReference type="GO" id="GO:0005911">
    <property type="term" value="C:cell-cell junction"/>
    <property type="evidence" value="ECO:0007669"/>
    <property type="project" value="TreeGrafter"/>
</dbReference>
<dbReference type="SUPFAM" id="SSF49313">
    <property type="entry name" value="Cadherin-like"/>
    <property type="match status" value="22"/>
</dbReference>
<dbReference type="FunFam" id="2.60.40.60:FF:000092">
    <property type="entry name" value="Protocadherin 8"/>
    <property type="match status" value="1"/>
</dbReference>
<dbReference type="PRINTS" id="PR00205">
    <property type="entry name" value="CADHERIN"/>
</dbReference>
<dbReference type="FunFam" id="2.60.40.60:FF:000020">
    <property type="entry name" value="Dachsous cadherin-related 1b"/>
    <property type="match status" value="2"/>
</dbReference>
<dbReference type="FunFam" id="2.60.40.60:FF:000116">
    <property type="entry name" value="Dachsous cadherin-related 2"/>
    <property type="match status" value="1"/>
</dbReference>
<evidence type="ECO:0000256" key="4">
    <source>
        <dbReference type="ARBA" id="ARBA00022737"/>
    </source>
</evidence>
<evidence type="ECO:0000256" key="6">
    <source>
        <dbReference type="ARBA" id="ARBA00022889"/>
    </source>
</evidence>
<feature type="domain" description="Cadherin" evidence="13">
    <location>
        <begin position="1432"/>
        <end position="1538"/>
    </location>
</feature>
<keyword evidence="4" id="KW-0677">Repeat</keyword>
<dbReference type="Gene3D" id="2.60.40.60">
    <property type="entry name" value="Cadherins"/>
    <property type="match status" value="22"/>
</dbReference>
<dbReference type="InterPro" id="IPR050971">
    <property type="entry name" value="Cadherin-domain_protein"/>
</dbReference>
<feature type="domain" description="Cadherin" evidence="13">
    <location>
        <begin position="2310"/>
        <end position="2422"/>
    </location>
</feature>
<evidence type="ECO:0000256" key="7">
    <source>
        <dbReference type="ARBA" id="ARBA00022989"/>
    </source>
</evidence>
<feature type="domain" description="Cadherin" evidence="13">
    <location>
        <begin position="1651"/>
        <end position="1772"/>
    </location>
</feature>
<protein>
    <recommendedName>
        <fullName evidence="13">Cadherin domain-containing protein</fullName>
    </recommendedName>
</protein>
<reference evidence="14" key="1">
    <citation type="journal article" date="2023" name="G3 (Bethesda)">
        <title>A reference genome for the long-term kleptoplast-retaining sea slug Elysia crispata morphotype clarki.</title>
        <authorList>
            <person name="Eastman K.E."/>
            <person name="Pendleton A.L."/>
            <person name="Shaikh M.A."/>
            <person name="Suttiyut T."/>
            <person name="Ogas R."/>
            <person name="Tomko P."/>
            <person name="Gavelis G."/>
            <person name="Widhalm J.R."/>
            <person name="Wisecaver J.H."/>
        </authorList>
    </citation>
    <scope>NUCLEOTIDE SEQUENCE</scope>
    <source>
        <strain evidence="14">ECLA1</strain>
    </source>
</reference>
<feature type="domain" description="Cadherin" evidence="13">
    <location>
        <begin position="2502"/>
        <end position="2604"/>
    </location>
</feature>
<keyword evidence="5 10" id="KW-0106">Calcium</keyword>
<feature type="domain" description="Cadherin" evidence="13">
    <location>
        <begin position="1773"/>
        <end position="1870"/>
    </location>
</feature>
<evidence type="ECO:0000256" key="11">
    <source>
        <dbReference type="SAM" id="MobiDB-lite"/>
    </source>
</evidence>
<evidence type="ECO:0000313" key="15">
    <source>
        <dbReference type="Proteomes" id="UP001283361"/>
    </source>
</evidence>
<gene>
    <name evidence="14" type="ORF">RRG08_051269</name>
</gene>
<dbReference type="EMBL" id="JAWDGP010006534">
    <property type="protein sequence ID" value="KAK3739400.1"/>
    <property type="molecule type" value="Genomic_DNA"/>
</dbReference>
<keyword evidence="6" id="KW-0130">Cell adhesion</keyword>
<feature type="domain" description="Cadherin" evidence="13">
    <location>
        <begin position="1871"/>
        <end position="1978"/>
    </location>
</feature>
<evidence type="ECO:0000313" key="14">
    <source>
        <dbReference type="EMBL" id="KAK3739400.1"/>
    </source>
</evidence>
<keyword evidence="8 12" id="KW-0472">Membrane</keyword>
<keyword evidence="15" id="KW-1185">Reference proteome</keyword>
<name>A0AAE0YB27_9GAST</name>
<dbReference type="Pfam" id="PF00028">
    <property type="entry name" value="Cadherin"/>
    <property type="match status" value="13"/>
</dbReference>
<feature type="domain" description="Cadherin" evidence="13">
    <location>
        <begin position="477"/>
        <end position="582"/>
    </location>
</feature>
<dbReference type="FunFam" id="2.60.40.60:FF:000104">
    <property type="entry name" value="cadherin-23 isoform X1"/>
    <property type="match status" value="1"/>
</dbReference>
<dbReference type="PANTHER" id="PTHR24025">
    <property type="entry name" value="DESMOGLEIN FAMILY MEMBER"/>
    <property type="match status" value="1"/>
</dbReference>
<dbReference type="Proteomes" id="UP001283361">
    <property type="component" value="Unassembled WGS sequence"/>
</dbReference>
<keyword evidence="3" id="KW-0732">Signal</keyword>
<evidence type="ECO:0000256" key="10">
    <source>
        <dbReference type="PROSITE-ProRule" id="PRU00043"/>
    </source>
</evidence>
<sequence>MRSRMEFLKINNRTKMDPVESFQLLWSLLCVALLSSLCTKGTIADQVSDCSGISTLINLPEDTAPGTLILNTTVSLLALRTDTVTGPGVIEVVNTTNGFSVKLLRAFDAEKMDSLYQQFSVFCANTVSDNTINSKIRLIIEDVNEFDPSFPKQDFETTIPEIIGLHSTVFSFNNVENGAFDPDSNRVSIGYSLVNSNAGDAFYITPEGSVVVNRTLDFERGQHKYVLQIKATEQGTTEQRSSLATLTIHVEDFDDENPVFGTSFYTLTLPEGHYDGDMSFPTSPEISARDGDASLNQSIVYFIDTSSVALYNGLFTIAQTGLLTVKGNLIIGSYSVNIRASQTDKPSERFAIAVLVINVTDVNDHPPVMGSPVYNVSITEGVRPGFTLLTVTAEDKDLGDNAAFHFELDDPSNTFEVVTNGNQGEIHLILPIDREARERYIFQVWAVETRTTPAKRSQSSQVTVRVLDKNDNSPKFRKETYEFDVRRTSTKGFPIGQVVADDDDSGKNGLVFYYIHPPPAWDGVVIVNDTGVLVLDRNLTLDDVGSHLASVVASDQSANEARSTATQVKVHVLAVNDHRPVFVSPLQPVVLNVTETTQPGTTIVTVQAEDLDGDPIFYSLSPTGNANGLFSLDPITGEIILTAPVNLDSQDIGVPLTPLSVILLVEAKDNLVHTTLLDITINFQYVNEFTPVFDATATAEVFENATQGQRIATVSASDKDSGADGKLTYSLLASDVPPNMFKIAPDTGVITLACSNCLDFDERSFYTLVIKVEDGGIPPRLALTTLPVQVTETVLVPPTFTQSVYHLDIQENRPPGFLLQIEAEDPDTDSTRLKYSLSGKPSPREAEDKIIVYFNGSIYTTASFDAEHMTHFTADLKVTDGNSEAFAILSVNITDINDNAPHLNVTDLSVFMVPENASRGTVVTTIGASDADTSNDGFTFWLGNGGQGKFSLDQVSGVLTVTGQLDRRVATSYNLTIHASDHGAPPQIVQTTISVDIEDSNTGPIFLDSRGDRTSQFQFNVTEDAPVGELLGVLRVFDPDSGSSGEYSYSIVSGDPEHKFSLDSLMGNLTVAGPLNYEQTSSYSLTARVKDNSFVPAFSTAAIDIQIINVVEAPRWPLPLPMLYLTQTSACSPRLSAFSRELTSVSSQGDETVEYKLVNQTGEFWINSTSGLLHTNQTLEAREYTLALLACSRGTDVCSTASLVVVVRSDDILAFCPAFYRVELSESSKVNRTVVDLPTSKPDSQVLYEITDGNEEGKFDIEPHTGRVFVKDSLDRETTDQFTLIISATQRNLPSETAQAQIIVAISDSPDSLPMFTAAAYQGEVTEEVHPVSPVYIPGTTLNLILSATDADEKPQLTFSIDESTDTSNGSFSIDSQGNLSLIKYIDFETMDYSFGGVFHFNVIVSDGYFNTSAPVTIFVKDINDNLPMFSSDGILQINVTEGGDVPRAIASIQASDADQVDNGRLAYSLTVVDPPGIASPFSVDSQTGMLRLERELDRENINSYLINFTVTDSDPNHRVVQQVLVTVTDLNDNSPTFQNSIYHMRVVEEKYGRGTSITLLASDGDTGSNAQLTYTFGSNSDGLSSSFNLTSVDNGVLLYTIKPLDRELNSVITLVVIATDNGNRERSGQCSVIVTVEDINDNRPEFDLAGQQSYRATVPENSVNNTIISVDPPIFVKDADVGDNGAPGIHFSLRPVVQQNGSASLHLPFVVDDTSRQLMVRYSNDGDTLDRESRDLYYIEIVATDELGQGLNATSELIITITDVDDVAPRFQEANYTFRIAENSDPGSEVGTVQAQDDDLVGSLVVYGLEGSRLFSIQPFSGVIRVAGSLDRELSSSHDMVVSACDQNGCDYENLTVEVTDVNDNCPAWNETTLSFNVVEGQGAGSYLGTLQANDPDQDQNGLVDFYINDTAALRYIEVSSTGKVTLKTHVDDSDLPAQQTYLTFPVYATDRGVPPCATLGELKLIVTGVNDNPPEICFKNVCGVEEIKLSVLDKSEADTVIGQVEARDIDTGVDGDVTFSLWSDTGGVEQLINISSTGIITLAQKINLGDLRQNGQLGDLSDQTNNTLTVLLLATDKGTNSRSSNATLLVTIVSSTTDAPVFSQFSYKMEIAENSAAGATVGKVQATSPRNSQLTYSVPAVGHTEPFIVEPLTGKILTTKVLDRESHAQYQFVISAVDPFLPAFPASAVVTVRVTDKNDNKPKFDQSYVSLNVFENDITQPVLATLTARDADEGDNGEIQYRIVGDLFPNLFAVNSTTGELILLQPLDRESVQEFNFVIQASDGGGLTADADVNIQVLDDNDHWPEFSKSIYEVVVIRSSSVRQTVTRVQAQDQDIGSNAQVVYTLEKSSDSLSFTIDYLTGEIDTIAALPRDSYRLVVFAADQGKPSRMSNATVVITVENNNTDVISAITLSTSYTTLFVGMAQGTQLALNMTTVNAANVDISGGNDEGWFKLTPGEYIVLQKNITDVAVFDLTITAISVTGYKASQQLQVAAVPLSFDQPDYIVSVTENDQIPVTLLNLNSYPETLGIPVVYSLPEPSDMFKVDSSTGAVILERQVDRETRSIYVLDVRLRLLNEFDGAPRANASVVVRVKDENDNGPSFGSIGPTLRLDVSDNVTTPWPLATITAFDPDEGLNGIIAYFITAGDIAAFSISRDKGNLTLVDLSTFNKIGSSTSRLTVQAVDRNGTGLAAFLEVEIHLVKQVYQFKLLAPISSSTFRDNQNVIIRQLSDILGLQLAVDEVLVHSDSSGLDTNRADVLIHALDPQTNASISVDNIQRKVTEKESEINKVFQTYMDEVTVRKSPSEEKFSTAAVALIVIGCIMFLVSLIAILVVVRLWKRQKAYAEREETAVRARQRVEERLARQKESSKATTSSKISDDPDQDFEMGEMIARHQGIGRFPSEIEGQDNRTFYFKSSGSYSIHSSNHDTFHVHDTSGSGLGGVVGASSIDSGIDHTGEICRESPELTSEKETSQSRTKIQTTVARRQIEGGAFSYSSAHQTRLGREDSRGIVGADGGRLGNANVSERERHLQIQPSLRSPLSPGYSSEMIFQTFPSPSVNIVEAQGQVELEFVNPTFHNTDAAELSSDTTDSFTRL</sequence>
<feature type="domain" description="Cadherin" evidence="13">
    <location>
        <begin position="585"/>
        <end position="693"/>
    </location>
</feature>
<dbReference type="SMART" id="SM00112">
    <property type="entry name" value="CA"/>
    <property type="match status" value="22"/>
</dbReference>
<evidence type="ECO:0000256" key="9">
    <source>
        <dbReference type="ARBA" id="ARBA00023180"/>
    </source>
</evidence>
<keyword evidence="2 12" id="KW-0812">Transmembrane</keyword>
<organism evidence="14 15">
    <name type="scientific">Elysia crispata</name>
    <name type="common">lettuce slug</name>
    <dbReference type="NCBI Taxonomy" id="231223"/>
    <lineage>
        <taxon>Eukaryota</taxon>
        <taxon>Metazoa</taxon>
        <taxon>Spiralia</taxon>
        <taxon>Lophotrochozoa</taxon>
        <taxon>Mollusca</taxon>
        <taxon>Gastropoda</taxon>
        <taxon>Heterobranchia</taxon>
        <taxon>Euthyneura</taxon>
        <taxon>Panpulmonata</taxon>
        <taxon>Sacoglossa</taxon>
        <taxon>Placobranchoidea</taxon>
        <taxon>Plakobranchidae</taxon>
        <taxon>Elysia</taxon>
    </lineage>
</organism>